<dbReference type="Proteomes" id="UP001049176">
    <property type="component" value="Chromosome 7"/>
</dbReference>
<proteinExistence type="predicted"/>
<keyword evidence="1" id="KW-0175">Coiled coil</keyword>
<feature type="compositionally biased region" description="Polar residues" evidence="2">
    <location>
        <begin position="599"/>
        <end position="612"/>
    </location>
</feature>
<feature type="region of interest" description="Disordered" evidence="2">
    <location>
        <begin position="786"/>
        <end position="860"/>
    </location>
</feature>
<accession>A0A9P7RUM3</accession>
<dbReference type="GeneID" id="66080482"/>
<dbReference type="KEGG" id="more:E1B28_011407"/>
<dbReference type="OrthoDB" id="3261862at2759"/>
<feature type="region of interest" description="Disordered" evidence="2">
    <location>
        <begin position="225"/>
        <end position="312"/>
    </location>
</feature>
<feature type="compositionally biased region" description="Low complexity" evidence="2">
    <location>
        <begin position="434"/>
        <end position="449"/>
    </location>
</feature>
<feature type="region of interest" description="Disordered" evidence="2">
    <location>
        <begin position="541"/>
        <end position="709"/>
    </location>
</feature>
<feature type="compositionally biased region" description="Polar residues" evidence="2">
    <location>
        <begin position="111"/>
        <end position="123"/>
    </location>
</feature>
<protein>
    <submittedName>
        <fullName evidence="3">Uncharacterized protein</fullName>
    </submittedName>
</protein>
<feature type="region of interest" description="Disordered" evidence="2">
    <location>
        <begin position="426"/>
        <end position="450"/>
    </location>
</feature>
<feature type="compositionally biased region" description="Polar residues" evidence="2">
    <location>
        <begin position="826"/>
        <end position="839"/>
    </location>
</feature>
<gene>
    <name evidence="3" type="ORF">E1B28_011407</name>
</gene>
<dbReference type="RefSeq" id="XP_043006223.1">
    <property type="nucleotide sequence ID" value="XM_043156436.1"/>
</dbReference>
<reference evidence="3" key="1">
    <citation type="journal article" date="2021" name="Genome Biol. Evol.">
        <title>The assembled and annotated genome of the fairy-ring fungus Marasmius oreades.</title>
        <authorList>
            <person name="Hiltunen M."/>
            <person name="Ament-Velasquez S.L."/>
            <person name="Johannesson H."/>
        </authorList>
    </citation>
    <scope>NUCLEOTIDE SEQUENCE</scope>
    <source>
        <strain evidence="3">03SP1</strain>
    </source>
</reference>
<feature type="region of interest" description="Disordered" evidence="2">
    <location>
        <begin position="1"/>
        <end position="141"/>
    </location>
</feature>
<dbReference type="AlphaFoldDB" id="A0A9P7RUM3"/>
<feature type="compositionally biased region" description="Low complexity" evidence="2">
    <location>
        <begin position="163"/>
        <end position="179"/>
    </location>
</feature>
<feature type="compositionally biased region" description="Basic and acidic residues" evidence="2">
    <location>
        <begin position="662"/>
        <end position="676"/>
    </location>
</feature>
<feature type="compositionally biased region" description="Low complexity" evidence="2">
    <location>
        <begin position="14"/>
        <end position="30"/>
    </location>
</feature>
<sequence length="979" mass="106322">MTSQAEVHKHPRSLRSMSSNSSIKSTSQTSKTFRARAITLTGRVASVDTVGAEPMSSSAAGNSDQEKSGGYSSDRHQTRSLEDRVRTREAEGGNQVHQRLMSSDVDIAQGETKSSFATRENNYQPPPSAFNRVPLSHLDTSGTTNVRDSVLTQSSLLSQPTVTSSSIYPQSTSSASTSSRPDSMISELEPNKNDGGPVIDGYQEFKGDDVSYRLRLLVNNNYFLPPAHAKPKPSDFSTGQAPIPKKPPTPTNTFLDFFRKPKSKPTTPTGSEHPIPILRSTSDSTAASAYGSSQPRTPFHPPHSPGLPSDGSGRVVVVREKMEDLVTAAKQAEQEMKERAIRQDPAGPIDTVIDPTDSVDVPLPGSGYPFAVQASTVHGLGVEESVGAAVLADRLPPQSPDNSFQTDDDWRKALLKAAVGHSFENIEKLTSPNTSMPSPTASGTTSPTSGYKIGLKIISSPILLESTNGASSSSSSPNPQSSASPKTPLTPSVPPTPLRSIPGSIHELPERVETPSTPLRPLQPPPRRQIINPIYSLSQTDLPASLSRPSREIRPPSSLSLRKTTSSPMLPNVHESHLRPGMTMTPPPLPMHRAHIDGSTKSLSNTTGSIYSTDDGHSSRASTSTSGSQNSQRVDHTPSPTTSTFLDALSRPPSQRASSRSRLGEVENNRVREDHAASSSRLTSSQGHRPPSSFQSRQYIPHKSYSDDGHVIRGRDWRISISSAQTAPLPEIEIFAPEPTTPPLPLTDRREAHPLRVSIPPNVPPPSIHSAPAPASFFDSIQSELSSLEDLDSSSDESEDDSSHGNVNHGPFEPPRRPFVDHPLPSRSTTPQPRVSGSRTPIMRLGNHSSPHVHVSRSAEERREVLDSRNAVGHTVPSQYTFFTDRVPLTTTFELYQYAGRANASDINLNRPSGVRSPPRRPATMEERVNAKLVQNRKREQESLKRLDGLLIQHMRDEKDMIRRITTNSRVNHTLSQSP</sequence>
<evidence type="ECO:0000256" key="2">
    <source>
        <dbReference type="SAM" id="MobiDB-lite"/>
    </source>
</evidence>
<evidence type="ECO:0000256" key="1">
    <source>
        <dbReference type="SAM" id="Coils"/>
    </source>
</evidence>
<comment type="caution">
    <text evidence="3">The sequence shown here is derived from an EMBL/GenBank/DDBJ whole genome shotgun (WGS) entry which is preliminary data.</text>
</comment>
<feature type="region of interest" description="Disordered" evidence="2">
    <location>
        <begin position="157"/>
        <end position="202"/>
    </location>
</feature>
<organism evidence="3 4">
    <name type="scientific">Marasmius oreades</name>
    <name type="common">fairy-ring Marasmius</name>
    <dbReference type="NCBI Taxonomy" id="181124"/>
    <lineage>
        <taxon>Eukaryota</taxon>
        <taxon>Fungi</taxon>
        <taxon>Dikarya</taxon>
        <taxon>Basidiomycota</taxon>
        <taxon>Agaricomycotina</taxon>
        <taxon>Agaricomycetes</taxon>
        <taxon>Agaricomycetidae</taxon>
        <taxon>Agaricales</taxon>
        <taxon>Marasmiineae</taxon>
        <taxon>Marasmiaceae</taxon>
        <taxon>Marasmius</taxon>
    </lineage>
</organism>
<feature type="coiled-coil region" evidence="1">
    <location>
        <begin position="315"/>
        <end position="342"/>
    </location>
</feature>
<evidence type="ECO:0000313" key="3">
    <source>
        <dbReference type="EMBL" id="KAG7089753.1"/>
    </source>
</evidence>
<keyword evidence="4" id="KW-1185">Reference proteome</keyword>
<feature type="compositionally biased region" description="Low complexity" evidence="2">
    <location>
        <begin position="619"/>
        <end position="632"/>
    </location>
</feature>
<feature type="compositionally biased region" description="Polar residues" evidence="2">
    <location>
        <begin position="677"/>
        <end position="698"/>
    </location>
</feature>
<feature type="compositionally biased region" description="Polar residues" evidence="2">
    <location>
        <begin position="279"/>
        <end position="296"/>
    </location>
</feature>
<dbReference type="EMBL" id="CM032187">
    <property type="protein sequence ID" value="KAG7089753.1"/>
    <property type="molecule type" value="Genomic_DNA"/>
</dbReference>
<feature type="compositionally biased region" description="Basic and acidic residues" evidence="2">
    <location>
        <begin position="73"/>
        <end position="91"/>
    </location>
</feature>
<feature type="region of interest" description="Disordered" evidence="2">
    <location>
        <begin position="466"/>
        <end position="529"/>
    </location>
</feature>
<feature type="compositionally biased region" description="Low complexity" evidence="2">
    <location>
        <begin position="471"/>
        <end position="490"/>
    </location>
</feature>
<evidence type="ECO:0000313" key="4">
    <source>
        <dbReference type="Proteomes" id="UP001049176"/>
    </source>
</evidence>
<feature type="compositionally biased region" description="Low complexity" evidence="2">
    <location>
        <begin position="648"/>
        <end position="661"/>
    </location>
</feature>
<name>A0A9P7RUM3_9AGAR</name>
<feature type="compositionally biased region" description="Acidic residues" evidence="2">
    <location>
        <begin position="787"/>
        <end position="800"/>
    </location>
</feature>